<dbReference type="InterPro" id="IPR038513">
    <property type="entry name" value="FAIM1_dom_sf"/>
</dbReference>
<reference evidence="2" key="1">
    <citation type="submission" date="2007-07" db="EMBL/GenBank/DDBJ databases">
        <title>PCAP assembly of the Caenorhabditis remanei genome.</title>
        <authorList>
            <consortium name="The Caenorhabditis remanei Sequencing Consortium"/>
            <person name="Wilson R.K."/>
        </authorList>
    </citation>
    <scope>NUCLEOTIDE SEQUENCE [LARGE SCALE GENOMIC DNA]</scope>
    <source>
        <strain evidence="2">PB4641</strain>
    </source>
</reference>
<dbReference type="PANTHER" id="PTHR13088">
    <property type="entry name" value="FAS APOPTOTIC INHIBITORY MOLECULE FAIM"/>
    <property type="match status" value="1"/>
</dbReference>
<feature type="transmembrane region" description="Helical" evidence="1">
    <location>
        <begin position="31"/>
        <end position="52"/>
    </location>
</feature>
<dbReference type="AlphaFoldDB" id="E3NBJ0"/>
<dbReference type="PANTHER" id="PTHR13088:SF3">
    <property type="entry name" value="FAS APOPTOTIC INHIBITORY MOLECULE 1"/>
    <property type="match status" value="1"/>
</dbReference>
<evidence type="ECO:0000256" key="1">
    <source>
        <dbReference type="SAM" id="Phobius"/>
    </source>
</evidence>
<dbReference type="KEGG" id="crq:GCK72_011296"/>
<dbReference type="Proteomes" id="UP000008281">
    <property type="component" value="Unassembled WGS sequence"/>
</dbReference>
<name>E3NBJ0_CAERE</name>
<sequence length="339" mass="38323">MRDTVIGMTVVTICGVVFLVTPYFYREDDGNTLMFSSIVTSSISLLFFLTFLQSPKHFLEFRNELNWPIKYKKLLEIWMALQLLVFFIIWRNSTPPILIVHFLYIICYGATVLDYGIVLCGMVQLNGRGQELQDAEIRERRARSGNALSSSSSSNMPDGDCVATWNVPLHAQVHKVEFEHGTTTGKRVIRVDGKEILRRDWMFKLVGKENFKVGDMKCVINVEALGTFAYEYSLEVNGKTFNKFKEEQNKKLQSWETTIAGQEWRVVLDKDSMEVWANGKNIDTAGEFVDNGNVTHFELGTTPCKIVAVSSGKRKTGVIHLFYVNGDAVPSTADLASNT</sequence>
<dbReference type="OrthoDB" id="6262731at2759"/>
<dbReference type="RefSeq" id="XP_003094217.2">
    <property type="nucleotide sequence ID" value="XM_003094169.2"/>
</dbReference>
<dbReference type="eggNOG" id="KOG4352">
    <property type="taxonomic scope" value="Eukaryota"/>
</dbReference>
<dbReference type="Gene3D" id="2.40.128.180">
    <property type="match status" value="2"/>
</dbReference>
<dbReference type="InterPro" id="IPR010695">
    <property type="entry name" value="FAIM1"/>
</dbReference>
<dbReference type="STRING" id="31234.E3NBJ0"/>
<dbReference type="InParanoid" id="E3NBJ0"/>
<gene>
    <name evidence="2" type="ORF">CRE_10614</name>
</gene>
<dbReference type="HOGENOM" id="CLU_819498_0_0_1"/>
<keyword evidence="1" id="KW-0472">Membrane</keyword>
<dbReference type="GO" id="GO:1902042">
    <property type="term" value="P:negative regulation of extrinsic apoptotic signaling pathway via death domain receptors"/>
    <property type="evidence" value="ECO:0007669"/>
    <property type="project" value="TreeGrafter"/>
</dbReference>
<protein>
    <submittedName>
        <fullName evidence="2">Uncharacterized protein</fullName>
    </submittedName>
</protein>
<dbReference type="FunFam" id="2.40.128.180:FF:000001">
    <property type="entry name" value="Fas apoptotic inhibitory molecule 1"/>
    <property type="match status" value="1"/>
</dbReference>
<evidence type="ECO:0000313" key="3">
    <source>
        <dbReference type="Proteomes" id="UP000008281"/>
    </source>
</evidence>
<dbReference type="EMBL" id="DS268586">
    <property type="protein sequence ID" value="EFO92017.1"/>
    <property type="molecule type" value="Genomic_DNA"/>
</dbReference>
<keyword evidence="1" id="KW-1133">Transmembrane helix</keyword>
<organism evidence="3">
    <name type="scientific">Caenorhabditis remanei</name>
    <name type="common">Caenorhabditis vulgaris</name>
    <dbReference type="NCBI Taxonomy" id="31234"/>
    <lineage>
        <taxon>Eukaryota</taxon>
        <taxon>Metazoa</taxon>
        <taxon>Ecdysozoa</taxon>
        <taxon>Nematoda</taxon>
        <taxon>Chromadorea</taxon>
        <taxon>Rhabditida</taxon>
        <taxon>Rhabditina</taxon>
        <taxon>Rhabditomorpha</taxon>
        <taxon>Rhabditoidea</taxon>
        <taxon>Rhabditidae</taxon>
        <taxon>Peloderinae</taxon>
        <taxon>Caenorhabditis</taxon>
    </lineage>
</organism>
<evidence type="ECO:0000313" key="2">
    <source>
        <dbReference type="EMBL" id="EFO92017.1"/>
    </source>
</evidence>
<dbReference type="Pfam" id="PF06905">
    <property type="entry name" value="FAIM1"/>
    <property type="match status" value="1"/>
</dbReference>
<feature type="transmembrane region" description="Helical" evidence="1">
    <location>
        <begin position="73"/>
        <end position="90"/>
    </location>
</feature>
<feature type="transmembrane region" description="Helical" evidence="1">
    <location>
        <begin position="102"/>
        <end position="123"/>
    </location>
</feature>
<dbReference type="GeneID" id="9812493"/>
<feature type="transmembrane region" description="Helical" evidence="1">
    <location>
        <begin position="5"/>
        <end position="25"/>
    </location>
</feature>
<keyword evidence="3" id="KW-1185">Reference proteome</keyword>
<keyword evidence="1" id="KW-0812">Transmembrane</keyword>
<accession>E3NBJ0</accession>
<dbReference type="CTD" id="9812493"/>
<dbReference type="FunCoup" id="E3NBJ0">
    <property type="interactions" value="1304"/>
</dbReference>
<proteinExistence type="predicted"/>